<feature type="transmembrane region" description="Helical" evidence="6">
    <location>
        <begin position="298"/>
        <end position="322"/>
    </location>
</feature>
<comment type="subcellular location">
    <subcellularLocation>
        <location evidence="1">Cell membrane</location>
        <topology evidence="1">Multi-pass membrane protein</topology>
    </subcellularLocation>
</comment>
<feature type="transmembrane region" description="Helical" evidence="6">
    <location>
        <begin position="85"/>
        <end position="103"/>
    </location>
</feature>
<evidence type="ECO:0000256" key="3">
    <source>
        <dbReference type="ARBA" id="ARBA00022692"/>
    </source>
</evidence>
<reference evidence="7 10" key="2">
    <citation type="submission" date="2020-07" db="EMBL/GenBank/DDBJ databases">
        <authorList>
            <person name="Feng H."/>
        </authorList>
    </citation>
    <scope>NUCLEOTIDE SEQUENCE [LARGE SCALE GENOMIC DNA]</scope>
    <source>
        <strain evidence="10">s-12</strain>
        <strain evidence="7">S-12</strain>
    </source>
</reference>
<evidence type="ECO:0000313" key="8">
    <source>
        <dbReference type="EMBL" id="NEY82355.1"/>
    </source>
</evidence>
<evidence type="ECO:0000313" key="10">
    <source>
        <dbReference type="Proteomes" id="UP000570010"/>
    </source>
</evidence>
<dbReference type="Proteomes" id="UP000570010">
    <property type="component" value="Unassembled WGS sequence"/>
</dbReference>
<feature type="transmembrane region" description="Helical" evidence="6">
    <location>
        <begin position="115"/>
        <end position="134"/>
    </location>
</feature>
<evidence type="ECO:0000256" key="5">
    <source>
        <dbReference type="ARBA" id="ARBA00023136"/>
    </source>
</evidence>
<evidence type="ECO:0000313" key="9">
    <source>
        <dbReference type="Proteomes" id="UP000472971"/>
    </source>
</evidence>
<reference evidence="8 9" key="1">
    <citation type="submission" date="2020-02" db="EMBL/GenBank/DDBJ databases">
        <title>Bacillus aquiflavi sp. nov., isolated from yellow water of strong flavor Chinese baijiu in Yibin region of China.</title>
        <authorList>
            <person name="Xie J."/>
        </authorList>
    </citation>
    <scope>NUCLEOTIDE SEQUENCE [LARGE SCALE GENOMIC DNA]</scope>
    <source>
        <strain evidence="8 9">3H-10</strain>
    </source>
</reference>
<keyword evidence="2" id="KW-1003">Cell membrane</keyword>
<sequence length="480" mass="55576">MAGNKLFSKFLSFSFGSWVALGIGVISTPIITRLFSPKDFGLGSMYVLFFNIIVLVSLLGTDQAFVRFFYVEEENHRAVLLKKCIRMTIVAFILSSIVILFFSKPLSLFMFNQDSTFLILLVLLGALFQIIYRFSTLVIRMEQKGLIYSIVQIAAKILELLGVLLFVFLLGSSFHTYIYSYLFWLVIAALLTVFLTRHYWFSNRQKTTLKTTDKEIIYFSIPLVFTSLIYWLMQSIDRFALKAWASAEELGLYVAAFKVIALLNIFQTTFSTFWSPVSYDHYEKNPNDKVFYTKMYEIVSFGMFLIAILTIMFKDLIVLLLGAEYRTATFIMPFLVFMPVMYTISETTVIGINFYKKTRWHLFITIIVFFVNLGMTFVLVPKMGATGAAIATGLSFIIFMFLRTLISKKYFNVDYKLYKFFFITILVALYALYNSFYSWSWLNVLLGALMIGSLSIFYRKTIKLVIKEKDKLFKKGEERG</sequence>
<evidence type="ECO:0000256" key="2">
    <source>
        <dbReference type="ARBA" id="ARBA00022475"/>
    </source>
</evidence>
<dbReference type="PANTHER" id="PTHR30250">
    <property type="entry name" value="PST FAMILY PREDICTED COLANIC ACID TRANSPORTER"/>
    <property type="match status" value="1"/>
</dbReference>
<comment type="caution">
    <text evidence="8">The sequence shown here is derived from an EMBL/GenBank/DDBJ whole genome shotgun (WGS) entry which is preliminary data.</text>
</comment>
<feature type="transmembrane region" description="Helical" evidence="6">
    <location>
        <begin position="334"/>
        <end position="355"/>
    </location>
</feature>
<feature type="transmembrane region" description="Helical" evidence="6">
    <location>
        <begin position="253"/>
        <end position="277"/>
    </location>
</feature>
<protein>
    <submittedName>
        <fullName evidence="8">Oligosaccharide flippase family protein</fullName>
    </submittedName>
</protein>
<accession>A0A6B3W149</accession>
<feature type="transmembrane region" description="Helical" evidence="6">
    <location>
        <begin position="176"/>
        <end position="195"/>
    </location>
</feature>
<feature type="transmembrane region" description="Helical" evidence="6">
    <location>
        <begin position="216"/>
        <end position="233"/>
    </location>
</feature>
<feature type="transmembrane region" description="Helical" evidence="6">
    <location>
        <begin position="362"/>
        <end position="380"/>
    </location>
</feature>
<dbReference type="RefSeq" id="WP_163242761.1">
    <property type="nucleotide sequence ID" value="NZ_JAAIWN010000032.1"/>
</dbReference>
<keyword evidence="9" id="KW-1185">Reference proteome</keyword>
<proteinExistence type="predicted"/>
<evidence type="ECO:0000313" key="7">
    <source>
        <dbReference type="EMBL" id="MBA4538056.1"/>
    </source>
</evidence>
<dbReference type="Pfam" id="PF01943">
    <property type="entry name" value="Polysacc_synt"/>
    <property type="match status" value="1"/>
</dbReference>
<dbReference type="Proteomes" id="UP000472971">
    <property type="component" value="Unassembled WGS sequence"/>
</dbReference>
<feature type="transmembrane region" description="Helical" evidence="6">
    <location>
        <begin position="417"/>
        <end position="433"/>
    </location>
</feature>
<keyword evidence="4 6" id="KW-1133">Transmembrane helix</keyword>
<gene>
    <name evidence="8" type="ORF">G4D64_12775</name>
    <name evidence="7" type="ORF">H1Z61_13165</name>
</gene>
<evidence type="ECO:0000256" key="6">
    <source>
        <dbReference type="SAM" id="Phobius"/>
    </source>
</evidence>
<dbReference type="GO" id="GO:0005886">
    <property type="term" value="C:plasma membrane"/>
    <property type="evidence" value="ECO:0007669"/>
    <property type="project" value="UniProtKB-SubCell"/>
</dbReference>
<keyword evidence="5 6" id="KW-0472">Membrane</keyword>
<name>A0A6B3W149_9BACI</name>
<dbReference type="InterPro" id="IPR002797">
    <property type="entry name" value="Polysacc_synth"/>
</dbReference>
<dbReference type="PANTHER" id="PTHR30250:SF11">
    <property type="entry name" value="O-ANTIGEN TRANSPORTER-RELATED"/>
    <property type="match status" value="1"/>
</dbReference>
<evidence type="ECO:0000256" key="1">
    <source>
        <dbReference type="ARBA" id="ARBA00004651"/>
    </source>
</evidence>
<feature type="transmembrane region" description="Helical" evidence="6">
    <location>
        <begin position="439"/>
        <end position="458"/>
    </location>
</feature>
<feature type="transmembrane region" description="Helical" evidence="6">
    <location>
        <begin position="146"/>
        <end position="170"/>
    </location>
</feature>
<dbReference type="InterPro" id="IPR050833">
    <property type="entry name" value="Poly_Biosynth_Transport"/>
</dbReference>
<dbReference type="EMBL" id="JACEIO010000033">
    <property type="protein sequence ID" value="MBA4538056.1"/>
    <property type="molecule type" value="Genomic_DNA"/>
</dbReference>
<feature type="transmembrane region" description="Helical" evidence="6">
    <location>
        <begin position="386"/>
        <end position="405"/>
    </location>
</feature>
<feature type="transmembrane region" description="Helical" evidence="6">
    <location>
        <begin position="12"/>
        <end position="31"/>
    </location>
</feature>
<organism evidence="8 9">
    <name type="scientific">Bacillus aquiflavi</name>
    <dbReference type="NCBI Taxonomy" id="2672567"/>
    <lineage>
        <taxon>Bacteria</taxon>
        <taxon>Bacillati</taxon>
        <taxon>Bacillota</taxon>
        <taxon>Bacilli</taxon>
        <taxon>Bacillales</taxon>
        <taxon>Bacillaceae</taxon>
        <taxon>Bacillus</taxon>
    </lineage>
</organism>
<evidence type="ECO:0000256" key="4">
    <source>
        <dbReference type="ARBA" id="ARBA00022989"/>
    </source>
</evidence>
<dbReference type="AlphaFoldDB" id="A0A6B3W149"/>
<keyword evidence="3 6" id="KW-0812">Transmembrane</keyword>
<feature type="transmembrane region" description="Helical" evidence="6">
    <location>
        <begin position="43"/>
        <end position="65"/>
    </location>
</feature>
<dbReference type="EMBL" id="JAAIWN010000032">
    <property type="protein sequence ID" value="NEY82355.1"/>
    <property type="molecule type" value="Genomic_DNA"/>
</dbReference>